<gene>
    <name evidence="1" type="ORF">LCGC14_2429090</name>
</gene>
<protein>
    <submittedName>
        <fullName evidence="1">Uncharacterized protein</fullName>
    </submittedName>
</protein>
<sequence length="104" mass="11609">MRQWILLVVLMLMVSGCTTAAWQGAGRGMMVSLGASMQGLSVAMREAGNQKIVSAFTYTGNHHAEYIRAKQLRRERAMAIMVYCMNNVSSRYEYNSCLSYNGVD</sequence>
<name>A0A0F9DZF6_9ZZZZ</name>
<accession>A0A0F9DZF6</accession>
<reference evidence="1" key="1">
    <citation type="journal article" date="2015" name="Nature">
        <title>Complex archaea that bridge the gap between prokaryotes and eukaryotes.</title>
        <authorList>
            <person name="Spang A."/>
            <person name="Saw J.H."/>
            <person name="Jorgensen S.L."/>
            <person name="Zaremba-Niedzwiedzka K."/>
            <person name="Martijn J."/>
            <person name="Lind A.E."/>
            <person name="van Eijk R."/>
            <person name="Schleper C."/>
            <person name="Guy L."/>
            <person name="Ettema T.J."/>
        </authorList>
    </citation>
    <scope>NUCLEOTIDE SEQUENCE</scope>
</reference>
<organism evidence="1">
    <name type="scientific">marine sediment metagenome</name>
    <dbReference type="NCBI Taxonomy" id="412755"/>
    <lineage>
        <taxon>unclassified sequences</taxon>
        <taxon>metagenomes</taxon>
        <taxon>ecological metagenomes</taxon>
    </lineage>
</organism>
<comment type="caution">
    <text evidence="1">The sequence shown here is derived from an EMBL/GenBank/DDBJ whole genome shotgun (WGS) entry which is preliminary data.</text>
</comment>
<evidence type="ECO:0000313" key="1">
    <source>
        <dbReference type="EMBL" id="KKL23071.1"/>
    </source>
</evidence>
<dbReference type="EMBL" id="LAZR01037112">
    <property type="protein sequence ID" value="KKL23071.1"/>
    <property type="molecule type" value="Genomic_DNA"/>
</dbReference>
<proteinExistence type="predicted"/>
<dbReference type="PROSITE" id="PS51257">
    <property type="entry name" value="PROKAR_LIPOPROTEIN"/>
    <property type="match status" value="1"/>
</dbReference>
<dbReference type="AlphaFoldDB" id="A0A0F9DZF6"/>